<feature type="compositionally biased region" description="Basic and acidic residues" evidence="1">
    <location>
        <begin position="167"/>
        <end position="191"/>
    </location>
</feature>
<dbReference type="EMBL" id="JARJCW010000117">
    <property type="protein sequence ID" value="KAJ7192624.1"/>
    <property type="molecule type" value="Genomic_DNA"/>
</dbReference>
<dbReference type="AlphaFoldDB" id="A0AAD6XYF2"/>
<protein>
    <submittedName>
        <fullName evidence="2">Uncharacterized protein</fullName>
    </submittedName>
</protein>
<keyword evidence="3" id="KW-1185">Reference proteome</keyword>
<evidence type="ECO:0000256" key="1">
    <source>
        <dbReference type="SAM" id="MobiDB-lite"/>
    </source>
</evidence>
<accession>A0AAD6XYF2</accession>
<proteinExistence type="predicted"/>
<sequence length="318" mass="35971">MAVKPLGTPLTYDIIHPYQDPRFSTGLKLCEAIGVARAMEEKAATVIEETVGDLEGVMENAAYNTAEECLVQRDTIWLVQTHALVVERLAPLRRSRPPPLQRHLRARLADVVRRCDVGEVLVLERAVRADGGRRFREEVREGGSSRAPVGSERWRATMAPGEEGDGYVEHAGDKPLIGRKEGSRQGRREGDGVDARWEWDEDARLTRFPTPIQREILGRACHMWRLTAVFQDDFSDARIVFDFSQTFILQLTYNHRRVTIKRVESAVGGEKRAVAVDVSKAQPPDCVISRNYSAHDIVAQQADGRYEEQFKGKRRQLQ</sequence>
<dbReference type="Proteomes" id="UP001219525">
    <property type="component" value="Unassembled WGS sequence"/>
</dbReference>
<gene>
    <name evidence="2" type="ORF">GGX14DRAFT_406150</name>
</gene>
<organism evidence="2 3">
    <name type="scientific">Mycena pura</name>
    <dbReference type="NCBI Taxonomy" id="153505"/>
    <lineage>
        <taxon>Eukaryota</taxon>
        <taxon>Fungi</taxon>
        <taxon>Dikarya</taxon>
        <taxon>Basidiomycota</taxon>
        <taxon>Agaricomycotina</taxon>
        <taxon>Agaricomycetes</taxon>
        <taxon>Agaricomycetidae</taxon>
        <taxon>Agaricales</taxon>
        <taxon>Marasmiineae</taxon>
        <taxon>Mycenaceae</taxon>
        <taxon>Mycena</taxon>
    </lineage>
</organism>
<feature type="region of interest" description="Disordered" evidence="1">
    <location>
        <begin position="159"/>
        <end position="191"/>
    </location>
</feature>
<comment type="caution">
    <text evidence="2">The sequence shown here is derived from an EMBL/GenBank/DDBJ whole genome shotgun (WGS) entry which is preliminary data.</text>
</comment>
<reference evidence="2" key="1">
    <citation type="submission" date="2023-03" db="EMBL/GenBank/DDBJ databases">
        <title>Massive genome expansion in bonnet fungi (Mycena s.s.) driven by repeated elements and novel gene families across ecological guilds.</title>
        <authorList>
            <consortium name="Lawrence Berkeley National Laboratory"/>
            <person name="Harder C.B."/>
            <person name="Miyauchi S."/>
            <person name="Viragh M."/>
            <person name="Kuo A."/>
            <person name="Thoen E."/>
            <person name="Andreopoulos B."/>
            <person name="Lu D."/>
            <person name="Skrede I."/>
            <person name="Drula E."/>
            <person name="Henrissat B."/>
            <person name="Morin E."/>
            <person name="Kohler A."/>
            <person name="Barry K."/>
            <person name="LaButti K."/>
            <person name="Morin E."/>
            <person name="Salamov A."/>
            <person name="Lipzen A."/>
            <person name="Mereny Z."/>
            <person name="Hegedus B."/>
            <person name="Baldrian P."/>
            <person name="Stursova M."/>
            <person name="Weitz H."/>
            <person name="Taylor A."/>
            <person name="Grigoriev I.V."/>
            <person name="Nagy L.G."/>
            <person name="Martin F."/>
            <person name="Kauserud H."/>
        </authorList>
    </citation>
    <scope>NUCLEOTIDE SEQUENCE</scope>
    <source>
        <strain evidence="2">9144</strain>
    </source>
</reference>
<name>A0AAD6XYF2_9AGAR</name>
<evidence type="ECO:0000313" key="2">
    <source>
        <dbReference type="EMBL" id="KAJ7192624.1"/>
    </source>
</evidence>
<evidence type="ECO:0000313" key="3">
    <source>
        <dbReference type="Proteomes" id="UP001219525"/>
    </source>
</evidence>